<evidence type="ECO:0000313" key="4">
    <source>
        <dbReference type="Proteomes" id="UP000033908"/>
    </source>
</evidence>
<dbReference type="EMBL" id="LCAJ01000007">
    <property type="protein sequence ID" value="KKR88290.1"/>
    <property type="molecule type" value="Genomic_DNA"/>
</dbReference>
<feature type="transmembrane region" description="Helical" evidence="1">
    <location>
        <begin position="357"/>
        <end position="377"/>
    </location>
</feature>
<evidence type="ECO:0000256" key="1">
    <source>
        <dbReference type="SAM" id="Phobius"/>
    </source>
</evidence>
<feature type="transmembrane region" description="Helical" evidence="1">
    <location>
        <begin position="128"/>
        <end position="146"/>
    </location>
</feature>
<sequence>MSKRTFQFLLILSLAFIIRMMFVGNPGFEADISFWKSWSLAAADHGIVWMAHNTNINYPPAFSYVLYLMGIVYRIFADPHNFNQYWYNHNYLFLIIAKLPAILSDLAIGALIYIFFSRKKFPFLSDHFPPPLFLASLYLFNPVSILDGAIWGQVDSFGVLFTIVAVILLLNKKPGLASFIFIIGALTKLQNIIYIPVFYLFILRFYNFETLKKSIFWSFIAFLVGTFPFVLAKDLDTVLYLLTSNADWFPLMSLNAHNLWWIVAGGRGMDVSDKLLAMGIINAKTMGLILFSGVYLFVMFLVWIKPKPGNFILGLCLSVFGFFLFTTQSHERYSFPIVAFLPFLIPFLSHKKQKFTLFLYFFLSLAILYNINTGFALNYPTNALPVLSLFISIPATILSSILHIILFGTLFILAASEVSLFLPFIAAFFVMVAVSGKNFSYFVKKQIPLTSLWPTAAYQGYGSMQYNMSVNSYDKWKNWNFLSTQYYFYKKGIGTHANSTIIYDLNKNFSKFSTDYGIDTEAGAAASVYFKVYGDDKLLFTSPKVTKFDLPRHMEINIKGVKKLQLDVTDAGDGIKDDHADWLGPILYK</sequence>
<dbReference type="AlphaFoldDB" id="A0A0G0WV09"/>
<dbReference type="PATRIC" id="fig|1618440.3.peg.253"/>
<dbReference type="InterPro" id="IPR038637">
    <property type="entry name" value="NPCBM_sf"/>
</dbReference>
<proteinExistence type="predicted"/>
<feature type="transmembrane region" description="Helical" evidence="1">
    <location>
        <begin position="311"/>
        <end position="327"/>
    </location>
</feature>
<feature type="transmembrane region" description="Helical" evidence="1">
    <location>
        <begin position="58"/>
        <end position="77"/>
    </location>
</feature>
<dbReference type="Gene3D" id="2.60.120.1060">
    <property type="entry name" value="NPCBM/NEW2 domain"/>
    <property type="match status" value="1"/>
</dbReference>
<evidence type="ECO:0000259" key="2">
    <source>
        <dbReference type="SMART" id="SM00776"/>
    </source>
</evidence>
<feature type="transmembrane region" description="Helical" evidence="1">
    <location>
        <begin position="389"/>
        <end position="413"/>
    </location>
</feature>
<protein>
    <recommendedName>
        <fullName evidence="2">Glycosyl hydrolase family 98 putative carbohydrate-binding module domain-containing protein</fullName>
    </recommendedName>
</protein>
<name>A0A0G0WV09_9BACT</name>
<dbReference type="Pfam" id="PF08305">
    <property type="entry name" value="NPCBM"/>
    <property type="match status" value="1"/>
</dbReference>
<feature type="transmembrane region" description="Helical" evidence="1">
    <location>
        <begin position="333"/>
        <end position="350"/>
    </location>
</feature>
<keyword evidence="1" id="KW-1133">Transmembrane helix</keyword>
<organism evidence="3 4">
    <name type="scientific">Candidatus Gottesmanbacteria bacterium GW2011_GWA2_41_12</name>
    <dbReference type="NCBI Taxonomy" id="1618440"/>
    <lineage>
        <taxon>Bacteria</taxon>
        <taxon>Candidatus Gottesmaniibacteriota</taxon>
    </lineage>
</organism>
<feature type="transmembrane region" description="Helical" evidence="1">
    <location>
        <begin position="176"/>
        <end position="202"/>
    </location>
</feature>
<dbReference type="InterPro" id="IPR013222">
    <property type="entry name" value="Glyco_hyd_98_carb-bd"/>
</dbReference>
<feature type="domain" description="Glycosyl hydrolase family 98 putative carbohydrate-binding module" evidence="2">
    <location>
        <begin position="443"/>
        <end position="589"/>
    </location>
</feature>
<feature type="transmembrane region" description="Helical" evidence="1">
    <location>
        <begin position="153"/>
        <end position="170"/>
    </location>
</feature>
<feature type="transmembrane region" description="Helical" evidence="1">
    <location>
        <begin position="214"/>
        <end position="232"/>
    </location>
</feature>
<feature type="transmembrane region" description="Helical" evidence="1">
    <location>
        <begin position="285"/>
        <end position="304"/>
    </location>
</feature>
<dbReference type="Proteomes" id="UP000033908">
    <property type="component" value="Unassembled WGS sequence"/>
</dbReference>
<dbReference type="InterPro" id="IPR008979">
    <property type="entry name" value="Galactose-bd-like_sf"/>
</dbReference>
<reference evidence="3 4" key="1">
    <citation type="journal article" date="2015" name="Nature">
        <title>rRNA introns, odd ribosomes, and small enigmatic genomes across a large radiation of phyla.</title>
        <authorList>
            <person name="Brown C.T."/>
            <person name="Hug L.A."/>
            <person name="Thomas B.C."/>
            <person name="Sharon I."/>
            <person name="Castelle C.J."/>
            <person name="Singh A."/>
            <person name="Wilkins M.J."/>
            <person name="Williams K.H."/>
            <person name="Banfield J.F."/>
        </authorList>
    </citation>
    <scope>NUCLEOTIDE SEQUENCE [LARGE SCALE GENOMIC DNA]</scope>
</reference>
<keyword evidence="1" id="KW-0812">Transmembrane</keyword>
<accession>A0A0G0WV09</accession>
<evidence type="ECO:0000313" key="3">
    <source>
        <dbReference type="EMBL" id="KKR88290.1"/>
    </source>
</evidence>
<dbReference type="SMART" id="SM00776">
    <property type="entry name" value="NPCBM"/>
    <property type="match status" value="1"/>
</dbReference>
<gene>
    <name evidence="3" type="ORF">UU37_C0007G0007</name>
</gene>
<comment type="caution">
    <text evidence="3">The sequence shown here is derived from an EMBL/GenBank/DDBJ whole genome shotgun (WGS) entry which is preliminary data.</text>
</comment>
<dbReference type="SUPFAM" id="SSF49785">
    <property type="entry name" value="Galactose-binding domain-like"/>
    <property type="match status" value="1"/>
</dbReference>
<feature type="transmembrane region" description="Helical" evidence="1">
    <location>
        <begin position="89"/>
        <end position="116"/>
    </location>
</feature>
<feature type="transmembrane region" description="Helical" evidence="1">
    <location>
        <begin position="420"/>
        <end position="442"/>
    </location>
</feature>
<keyword evidence="1" id="KW-0472">Membrane</keyword>